<reference evidence="3" key="1">
    <citation type="submission" date="2023-06" db="EMBL/GenBank/DDBJ databases">
        <authorList>
            <person name="Delattre M."/>
        </authorList>
    </citation>
    <scope>NUCLEOTIDE SEQUENCE</scope>
    <source>
        <strain evidence="3">AF72</strain>
    </source>
</reference>
<comment type="caution">
    <text evidence="3">The sequence shown here is derived from an EMBL/GenBank/DDBJ whole genome shotgun (WGS) entry which is preliminary data.</text>
</comment>
<keyword evidence="4" id="KW-1185">Reference proteome</keyword>
<organism evidence="3 4">
    <name type="scientific">Mesorhabditis spiculigera</name>
    <dbReference type="NCBI Taxonomy" id="96644"/>
    <lineage>
        <taxon>Eukaryota</taxon>
        <taxon>Metazoa</taxon>
        <taxon>Ecdysozoa</taxon>
        <taxon>Nematoda</taxon>
        <taxon>Chromadorea</taxon>
        <taxon>Rhabditida</taxon>
        <taxon>Rhabditina</taxon>
        <taxon>Rhabditomorpha</taxon>
        <taxon>Rhabditoidea</taxon>
        <taxon>Rhabditidae</taxon>
        <taxon>Mesorhabditinae</taxon>
        <taxon>Mesorhabditis</taxon>
    </lineage>
</organism>
<evidence type="ECO:0000313" key="4">
    <source>
        <dbReference type="Proteomes" id="UP001177023"/>
    </source>
</evidence>
<sequence length="70" mass="8063">MRLLDLLLSIFLAISAVAAYRYDFPEQDLHTALRPFSGPAKRTGMMYAWNKHLNYRAGKRPDAAWADLEH</sequence>
<dbReference type="AlphaFoldDB" id="A0AA36G801"/>
<keyword evidence="1" id="KW-0732">Signal</keyword>
<evidence type="ECO:0000313" key="3">
    <source>
        <dbReference type="EMBL" id="CAJ0581418.1"/>
    </source>
</evidence>
<proteinExistence type="predicted"/>
<feature type="signal peptide" evidence="1">
    <location>
        <begin position="1"/>
        <end position="19"/>
    </location>
</feature>
<gene>
    <name evidence="2" type="ORF">MSPICULIGERA_LOCUS11511</name>
    <name evidence="3" type="ORF">MSPICULIGERA_LOCUS19579</name>
</gene>
<evidence type="ECO:0000256" key="1">
    <source>
        <dbReference type="SAM" id="SignalP"/>
    </source>
</evidence>
<dbReference type="EMBL" id="CATQJA010002614">
    <property type="protein sequence ID" value="CAJ0573143.1"/>
    <property type="molecule type" value="Genomic_DNA"/>
</dbReference>
<accession>A0AA36G801</accession>
<dbReference type="EMBL" id="CATQJA010002663">
    <property type="protein sequence ID" value="CAJ0581418.1"/>
    <property type="molecule type" value="Genomic_DNA"/>
</dbReference>
<protein>
    <submittedName>
        <fullName evidence="3">Uncharacterized protein</fullName>
    </submittedName>
</protein>
<name>A0AA36G801_9BILA</name>
<feature type="chain" id="PRO_5041589005" evidence="1">
    <location>
        <begin position="20"/>
        <end position="70"/>
    </location>
</feature>
<feature type="non-terminal residue" evidence="3">
    <location>
        <position position="1"/>
    </location>
</feature>
<evidence type="ECO:0000313" key="2">
    <source>
        <dbReference type="EMBL" id="CAJ0573143.1"/>
    </source>
</evidence>
<dbReference type="Proteomes" id="UP001177023">
    <property type="component" value="Unassembled WGS sequence"/>
</dbReference>